<proteinExistence type="inferred from homology"/>
<dbReference type="PANTHER" id="PTHR12143:SF19">
    <property type="entry name" value="PEPTIDE-N(4)-(N-ACETYL-BETA-GLUCOSAMINYL)ASPARAGINE AMIDASE"/>
    <property type="match status" value="1"/>
</dbReference>
<feature type="compositionally biased region" description="Low complexity" evidence="4">
    <location>
        <begin position="429"/>
        <end position="452"/>
    </location>
</feature>
<feature type="region of interest" description="Disordered" evidence="4">
    <location>
        <begin position="408"/>
        <end position="463"/>
    </location>
</feature>
<name>A0ABP1FNH0_9CHLO</name>
<feature type="domain" description="Transglutaminase-like" evidence="5">
    <location>
        <begin position="162"/>
        <end position="217"/>
    </location>
</feature>
<feature type="compositionally biased region" description="Polar residues" evidence="4">
    <location>
        <begin position="303"/>
        <end position="326"/>
    </location>
</feature>
<dbReference type="InterPro" id="IPR002931">
    <property type="entry name" value="Transglutaminase-like"/>
</dbReference>
<protein>
    <submittedName>
        <fullName evidence="6">G835 protein</fullName>
    </submittedName>
</protein>
<dbReference type="PANTHER" id="PTHR12143">
    <property type="entry name" value="PEPTIDE N-GLYCANASE PNGASE -RELATED"/>
    <property type="match status" value="1"/>
</dbReference>
<gene>
    <name evidence="6" type="primary">g835</name>
    <name evidence="6" type="ORF">VP750_LOCUS731</name>
</gene>
<dbReference type="Pfam" id="PF01841">
    <property type="entry name" value="Transglut_core"/>
    <property type="match status" value="1"/>
</dbReference>
<comment type="similarity">
    <text evidence="1">Belongs to the transglutaminase-like superfamily. PNGase family.</text>
</comment>
<evidence type="ECO:0000313" key="7">
    <source>
        <dbReference type="Proteomes" id="UP001497392"/>
    </source>
</evidence>
<comment type="caution">
    <text evidence="6">The sequence shown here is derived from an EMBL/GenBank/DDBJ whole genome shotgun (WGS) entry which is preliminary data.</text>
</comment>
<evidence type="ECO:0000256" key="2">
    <source>
        <dbReference type="ARBA" id="ARBA00022723"/>
    </source>
</evidence>
<accession>A0ABP1FNH0</accession>
<feature type="compositionally biased region" description="Basic and acidic residues" evidence="4">
    <location>
        <begin position="330"/>
        <end position="345"/>
    </location>
</feature>
<organism evidence="6 7">
    <name type="scientific">Coccomyxa viridis</name>
    <dbReference type="NCBI Taxonomy" id="1274662"/>
    <lineage>
        <taxon>Eukaryota</taxon>
        <taxon>Viridiplantae</taxon>
        <taxon>Chlorophyta</taxon>
        <taxon>core chlorophytes</taxon>
        <taxon>Trebouxiophyceae</taxon>
        <taxon>Trebouxiophyceae incertae sedis</taxon>
        <taxon>Coccomyxaceae</taxon>
        <taxon>Coccomyxa</taxon>
    </lineage>
</organism>
<dbReference type="SMART" id="SM00460">
    <property type="entry name" value="TGc"/>
    <property type="match status" value="1"/>
</dbReference>
<sequence length="521" mass="56885">MDADELLARQLQAEEDRAVAQARRLQGTGGEQAFQARLQGGLHGVHQYEDETLQAMALSCIPDDELREKAQQQMHEARSRGEDLAEQDAMAKQLLMWFKHTFFTWVNNPACQRCGNKETQAKGMAQPSPEDLEHGAGRVELYACPSCLADTRFPRYNSPGKLLETRSGRCGEWANCFVLCCRAIGLDSRYILDVTDHVWAEYYSDAMQRWVHLDPCEAAYDTPHLYESGWGKKLSYVIGFSINGVTDVTRRYTKKWDEVLSRRTQVSEIWLMSACLALTQRLRSQVSLDNRNQLKAKDDAEQRQLTQTVPENSAQTDNLPGRQTGTVEWRAARGELGTEPKERAAEAAASSSAAASADVAKDSTATPLTTTPSLHSHKLDDISVAESLLEGVAAAAAAGQIEASAPMAAHSVATETPQQTSAPAPPASRAPAAPRKLLSKASAAGTDSAGSGEQSEMSLSRSMQERLRIAEDVKRTATVRKAFAATVQQEFERLMAEGGITANEAANMALKHAVAQQHAQA</sequence>
<keyword evidence="2" id="KW-0479">Metal-binding</keyword>
<dbReference type="InterPro" id="IPR038765">
    <property type="entry name" value="Papain-like_cys_pep_sf"/>
</dbReference>
<evidence type="ECO:0000313" key="6">
    <source>
        <dbReference type="EMBL" id="CAL5219072.1"/>
    </source>
</evidence>
<feature type="compositionally biased region" description="Polar residues" evidence="4">
    <location>
        <begin position="453"/>
        <end position="462"/>
    </location>
</feature>
<dbReference type="Gene3D" id="3.10.620.30">
    <property type="match status" value="1"/>
</dbReference>
<feature type="compositionally biased region" description="Low complexity" evidence="4">
    <location>
        <begin position="346"/>
        <end position="357"/>
    </location>
</feature>
<evidence type="ECO:0000256" key="3">
    <source>
        <dbReference type="ARBA" id="ARBA00022833"/>
    </source>
</evidence>
<feature type="region of interest" description="Disordered" evidence="4">
    <location>
        <begin position="293"/>
        <end position="375"/>
    </location>
</feature>
<dbReference type="SUPFAM" id="SSF54001">
    <property type="entry name" value="Cysteine proteinases"/>
    <property type="match status" value="1"/>
</dbReference>
<evidence type="ECO:0000259" key="5">
    <source>
        <dbReference type="SMART" id="SM00460"/>
    </source>
</evidence>
<evidence type="ECO:0000256" key="4">
    <source>
        <dbReference type="SAM" id="MobiDB-lite"/>
    </source>
</evidence>
<dbReference type="Proteomes" id="UP001497392">
    <property type="component" value="Unassembled WGS sequence"/>
</dbReference>
<evidence type="ECO:0000256" key="1">
    <source>
        <dbReference type="ARBA" id="ARBA00009390"/>
    </source>
</evidence>
<dbReference type="EMBL" id="CAXHTA020000002">
    <property type="protein sequence ID" value="CAL5219072.1"/>
    <property type="molecule type" value="Genomic_DNA"/>
</dbReference>
<keyword evidence="3" id="KW-0862">Zinc</keyword>
<dbReference type="InterPro" id="IPR050883">
    <property type="entry name" value="PNGase"/>
</dbReference>
<keyword evidence="7" id="KW-1185">Reference proteome</keyword>
<dbReference type="Gene3D" id="2.20.25.10">
    <property type="match status" value="1"/>
</dbReference>
<reference evidence="6 7" key="1">
    <citation type="submission" date="2024-06" db="EMBL/GenBank/DDBJ databases">
        <authorList>
            <person name="Kraege A."/>
            <person name="Thomma B."/>
        </authorList>
    </citation>
    <scope>NUCLEOTIDE SEQUENCE [LARGE SCALE GENOMIC DNA]</scope>
</reference>